<feature type="compositionally biased region" description="Basic and acidic residues" evidence="1">
    <location>
        <begin position="713"/>
        <end position="742"/>
    </location>
</feature>
<evidence type="ECO:0000256" key="1">
    <source>
        <dbReference type="SAM" id="MobiDB-lite"/>
    </source>
</evidence>
<evidence type="ECO:0000313" key="3">
    <source>
        <dbReference type="Proteomes" id="UP000594454"/>
    </source>
</evidence>
<feature type="compositionally biased region" description="Polar residues" evidence="1">
    <location>
        <begin position="603"/>
        <end position="620"/>
    </location>
</feature>
<keyword evidence="3" id="KW-1185">Reference proteome</keyword>
<reference evidence="2 3" key="1">
    <citation type="submission" date="2020-11" db="EMBL/GenBank/DDBJ databases">
        <authorList>
            <person name="Wallbank WR R."/>
            <person name="Pardo Diaz C."/>
            <person name="Kozak K."/>
            <person name="Martin S."/>
            <person name="Jiggins C."/>
            <person name="Moest M."/>
            <person name="Warren A I."/>
            <person name="Generalovic N T."/>
            <person name="Byers J.R.P. K."/>
            <person name="Montejo-Kovacevich G."/>
            <person name="Yen C E."/>
        </authorList>
    </citation>
    <scope>NUCLEOTIDE SEQUENCE [LARGE SCALE GENOMIC DNA]</scope>
</reference>
<dbReference type="InParanoid" id="A0A7R8YRT8"/>
<feature type="region of interest" description="Disordered" evidence="1">
    <location>
        <begin position="603"/>
        <end position="767"/>
    </location>
</feature>
<feature type="region of interest" description="Disordered" evidence="1">
    <location>
        <begin position="498"/>
        <end position="519"/>
    </location>
</feature>
<organism evidence="2 3">
    <name type="scientific">Hermetia illucens</name>
    <name type="common">Black soldier fly</name>
    <dbReference type="NCBI Taxonomy" id="343691"/>
    <lineage>
        <taxon>Eukaryota</taxon>
        <taxon>Metazoa</taxon>
        <taxon>Ecdysozoa</taxon>
        <taxon>Arthropoda</taxon>
        <taxon>Hexapoda</taxon>
        <taxon>Insecta</taxon>
        <taxon>Pterygota</taxon>
        <taxon>Neoptera</taxon>
        <taxon>Endopterygota</taxon>
        <taxon>Diptera</taxon>
        <taxon>Brachycera</taxon>
        <taxon>Stratiomyomorpha</taxon>
        <taxon>Stratiomyidae</taxon>
        <taxon>Hermetiinae</taxon>
        <taxon>Hermetia</taxon>
    </lineage>
</organism>
<feature type="region of interest" description="Disordered" evidence="1">
    <location>
        <begin position="79"/>
        <end position="157"/>
    </location>
</feature>
<feature type="compositionally biased region" description="Low complexity" evidence="1">
    <location>
        <begin position="115"/>
        <end position="126"/>
    </location>
</feature>
<accession>A0A7R8YRT8</accession>
<dbReference type="Proteomes" id="UP000594454">
    <property type="component" value="Chromosome 2"/>
</dbReference>
<protein>
    <submittedName>
        <fullName evidence="2">Uncharacterized protein</fullName>
    </submittedName>
</protein>
<proteinExistence type="predicted"/>
<dbReference type="AlphaFoldDB" id="A0A7R8YRT8"/>
<name>A0A7R8YRT8_HERIL</name>
<sequence>MQSGVTCTCSKPGYPCRLHKFVDYRNPDGTFSKIFSLRNIHRDEDNENSDLGSEISSNSLGQGYLSENEAIRKKAGYSLPQTHRVPRVAQSSNNPVPFQSTINNTSARKTASRTSANPSLASSLPPQRIYAGSETRNPNMPLPSSRDSDSSPVKASATVYRNQTASCDASCQQCHNRLQGAFNRSSAGAQDPLYNQLRVPANKGGADETDAKERDKQVYLVDSAASVRSYRVNVFKDGSKVTESRTFETTVYKQRSLQGSNEQICSKTQAKQGYSAPEASTPRWQPMQRNPATPSATRTSIPKCCHLGKSNIKPKQGCTSQRPSSLSHATCRCQMNPSFVQQTGPATRPSSFQPSSLTCKCESQRFPKNEKDQYNPPPLNNVYLCYACQLKLFQSFSRLASDCCRKETTPACCKLGNEFNQPPADPNIPPCGKAETKSPTEKGSNLCCKCKQEIEDAAAQKATEKSDEAKDHCPTRGELSNVLDATLKGLDQAVQSLQKSKAEEKEDIPSDPQELNKNANAVSYHDNIIKEYLYYSRTLMEKLDTNQQQLELLRGAVQSMIQELRALIETDTEKSLHLKTLLENLQEGDFSEVSMKRLLSASSKARTSADNQTDTKNLASSGEEAGAKDAPVPPNDTPSTPNDAPSTPNDAPPPPTDVNQTIPVVRDSGSPKDSLSENGSNRSKAEQTSAKFPGSVKDKSSLDGKLPQQGEENENHARDAAPDTDPADEREKNNREEPKGSEDPGQLKGTEPTTPEDGLKQTEEANE</sequence>
<feature type="region of interest" description="Disordered" evidence="1">
    <location>
        <begin position="266"/>
        <end position="299"/>
    </location>
</feature>
<feature type="compositionally biased region" description="Basic and acidic residues" evidence="1">
    <location>
        <begin position="757"/>
        <end position="767"/>
    </location>
</feature>
<feature type="compositionally biased region" description="Polar residues" evidence="1">
    <location>
        <begin position="287"/>
        <end position="299"/>
    </location>
</feature>
<dbReference type="EMBL" id="LR899010">
    <property type="protein sequence ID" value="CAD7083211.1"/>
    <property type="molecule type" value="Genomic_DNA"/>
</dbReference>
<gene>
    <name evidence="2" type="ORF">HERILL_LOCUS6185</name>
</gene>
<feature type="compositionally biased region" description="Polar residues" evidence="1">
    <location>
        <begin position="671"/>
        <end position="690"/>
    </location>
</feature>
<evidence type="ECO:0000313" key="2">
    <source>
        <dbReference type="EMBL" id="CAD7083211.1"/>
    </source>
</evidence>
<feature type="compositionally biased region" description="Polar residues" evidence="1">
    <location>
        <begin position="89"/>
        <end position="114"/>
    </location>
</feature>